<dbReference type="RefSeq" id="WP_114825110.1">
    <property type="nucleotide sequence ID" value="NZ_QQSY01000002.1"/>
</dbReference>
<dbReference type="InterPro" id="IPR029032">
    <property type="entry name" value="AhpD-like"/>
</dbReference>
<comment type="caution">
    <text evidence="2">The sequence shown here is derived from an EMBL/GenBank/DDBJ whole genome shotgun (WGS) entry which is preliminary data.</text>
</comment>
<dbReference type="PANTHER" id="PTHR34846:SF7">
    <property type="entry name" value="BLL7811 PROTEIN"/>
    <property type="match status" value="1"/>
</dbReference>
<dbReference type="GO" id="GO:0051920">
    <property type="term" value="F:peroxiredoxin activity"/>
    <property type="evidence" value="ECO:0007669"/>
    <property type="project" value="InterPro"/>
</dbReference>
<dbReference type="InterPro" id="IPR004675">
    <property type="entry name" value="AhpD_core"/>
</dbReference>
<evidence type="ECO:0000313" key="3">
    <source>
        <dbReference type="Proteomes" id="UP000254711"/>
    </source>
</evidence>
<dbReference type="Pfam" id="PF02627">
    <property type="entry name" value="CMD"/>
    <property type="match status" value="1"/>
</dbReference>
<feature type="domain" description="Carboxymuconolactone decarboxylase-like" evidence="1">
    <location>
        <begin position="13"/>
        <end position="94"/>
    </location>
</feature>
<dbReference type="Gene3D" id="1.20.1290.10">
    <property type="entry name" value="AhpD-like"/>
    <property type="match status" value="1"/>
</dbReference>
<dbReference type="AlphaFoldDB" id="A0A370K8R0"/>
<name>A0A370K8R0_9GAMM</name>
<evidence type="ECO:0000313" key="2">
    <source>
        <dbReference type="EMBL" id="RDI99023.1"/>
    </source>
</evidence>
<dbReference type="SUPFAM" id="SSF69118">
    <property type="entry name" value="AhpD-like"/>
    <property type="match status" value="1"/>
</dbReference>
<sequence>MIHDLDSFSKAFPDVVAALRTVSHAAGKTIDKGLLELIKVRASQINGCAFCLQLHLNWAREAGVPQVKLDRVAVWREAHGLSAEERAALAWTEALTDPTWRPHTESARKELATVFSDEQLVTLTIAIASINAWNRIAGPLGFTPPAAE</sequence>
<protein>
    <submittedName>
        <fullName evidence="2">Carboxymuconolactone decarboxylase family protein</fullName>
    </submittedName>
</protein>
<dbReference type="EMBL" id="QQSY01000002">
    <property type="protein sequence ID" value="RDI99023.1"/>
    <property type="molecule type" value="Genomic_DNA"/>
</dbReference>
<proteinExistence type="predicted"/>
<keyword evidence="3" id="KW-1185">Reference proteome</keyword>
<dbReference type="InterPro" id="IPR003779">
    <property type="entry name" value="CMD-like"/>
</dbReference>
<dbReference type="OrthoDB" id="9801997at2"/>
<gene>
    <name evidence="2" type="ORF">DVT68_11060</name>
</gene>
<dbReference type="PANTHER" id="PTHR34846">
    <property type="entry name" value="4-CARBOXYMUCONOLACTONE DECARBOXYLASE FAMILY PROTEIN (AFU_ORTHOLOGUE AFUA_6G11590)"/>
    <property type="match status" value="1"/>
</dbReference>
<dbReference type="Proteomes" id="UP000254711">
    <property type="component" value="Unassembled WGS sequence"/>
</dbReference>
<dbReference type="NCBIfam" id="TIGR00778">
    <property type="entry name" value="ahpD_dom"/>
    <property type="match status" value="1"/>
</dbReference>
<organism evidence="2 3">
    <name type="scientific">Dyella solisilvae</name>
    <dbReference type="NCBI Taxonomy" id="1920168"/>
    <lineage>
        <taxon>Bacteria</taxon>
        <taxon>Pseudomonadati</taxon>
        <taxon>Pseudomonadota</taxon>
        <taxon>Gammaproteobacteria</taxon>
        <taxon>Lysobacterales</taxon>
        <taxon>Rhodanobacteraceae</taxon>
        <taxon>Dyella</taxon>
    </lineage>
</organism>
<reference evidence="2 3" key="1">
    <citation type="submission" date="2018-07" db="EMBL/GenBank/DDBJ databases">
        <title>Dyella solisilvae sp. nov., isolated from the pine and broad-leaved mixed forest soil.</title>
        <authorList>
            <person name="Gao Z."/>
            <person name="Qiu L."/>
        </authorList>
    </citation>
    <scope>NUCLEOTIDE SEQUENCE [LARGE SCALE GENOMIC DNA]</scope>
    <source>
        <strain evidence="2 3">DHG54</strain>
    </source>
</reference>
<accession>A0A370K8R0</accession>
<evidence type="ECO:0000259" key="1">
    <source>
        <dbReference type="Pfam" id="PF02627"/>
    </source>
</evidence>